<proteinExistence type="predicted"/>
<gene>
    <name evidence="1" type="ORF">GQX73_g9460</name>
</gene>
<evidence type="ECO:0000313" key="1">
    <source>
        <dbReference type="EMBL" id="KAF2964116.1"/>
    </source>
</evidence>
<dbReference type="EMBL" id="WUBL01000165">
    <property type="protein sequence ID" value="KAF2964116.1"/>
    <property type="molecule type" value="Genomic_DNA"/>
</dbReference>
<accession>A0A7C8MYR4</accession>
<dbReference type="InParanoid" id="A0A7C8MYR4"/>
<dbReference type="OrthoDB" id="5030973at2759"/>
<evidence type="ECO:0000313" key="2">
    <source>
        <dbReference type="Proteomes" id="UP000481858"/>
    </source>
</evidence>
<dbReference type="AlphaFoldDB" id="A0A7C8MYR4"/>
<reference evidence="1 2" key="1">
    <citation type="submission" date="2019-12" db="EMBL/GenBank/DDBJ databases">
        <title>Draft genome sequence of the ascomycete Xylaria multiplex DSM 110363.</title>
        <authorList>
            <person name="Buettner E."/>
            <person name="Kellner H."/>
        </authorList>
    </citation>
    <scope>NUCLEOTIDE SEQUENCE [LARGE SCALE GENOMIC DNA]</scope>
    <source>
        <strain evidence="1 2">DSM 110363</strain>
    </source>
</reference>
<comment type="caution">
    <text evidence="1">The sequence shown here is derived from an EMBL/GenBank/DDBJ whole genome shotgun (WGS) entry which is preliminary data.</text>
</comment>
<sequence>MDDQDNDSFTGSGYDLEDDTHFDIRLLDDSSYDDHTAHGATLKTGFIVKGTDLGGEEQPQTIIDENISGDEFIVQCDLAQVIHGTSIEGGTPATLMVFQFAFVPRGNYRRFKEAEITISFSAGNVHSIVPNMTHATLLSEKQRELSHSVNPGLEAAFGPAKATVGYTWELKESSVIEGHSSVIGVLQQRGQDARTRARKNTVFWGLYENPQTSSGIPSFIQTAVLLKREATAAEPLGEKFSADIEIHGKVDNCRLVKDTVTFP</sequence>
<name>A0A7C8MYR4_9PEZI</name>
<dbReference type="Proteomes" id="UP000481858">
    <property type="component" value="Unassembled WGS sequence"/>
</dbReference>
<keyword evidence="2" id="KW-1185">Reference proteome</keyword>
<organism evidence="1 2">
    <name type="scientific">Xylaria multiplex</name>
    <dbReference type="NCBI Taxonomy" id="323545"/>
    <lineage>
        <taxon>Eukaryota</taxon>
        <taxon>Fungi</taxon>
        <taxon>Dikarya</taxon>
        <taxon>Ascomycota</taxon>
        <taxon>Pezizomycotina</taxon>
        <taxon>Sordariomycetes</taxon>
        <taxon>Xylariomycetidae</taxon>
        <taxon>Xylariales</taxon>
        <taxon>Xylariaceae</taxon>
        <taxon>Xylaria</taxon>
    </lineage>
</organism>
<protein>
    <submittedName>
        <fullName evidence="1">Uncharacterized protein</fullName>
    </submittedName>
</protein>